<feature type="compositionally biased region" description="Low complexity" evidence="5">
    <location>
        <begin position="20"/>
        <end position="42"/>
    </location>
</feature>
<dbReference type="SUPFAM" id="SSF47729">
    <property type="entry name" value="IHF-like DNA-binding proteins"/>
    <property type="match status" value="1"/>
</dbReference>
<evidence type="ECO:0000256" key="1">
    <source>
        <dbReference type="ARBA" id="ARBA00010529"/>
    </source>
</evidence>
<keyword evidence="2" id="KW-0226">DNA condensation</keyword>
<dbReference type="Gene3D" id="4.10.520.10">
    <property type="entry name" value="IHF-like DNA-binding proteins"/>
    <property type="match status" value="1"/>
</dbReference>
<protein>
    <submittedName>
        <fullName evidence="6">HU family DNA-binding protein</fullName>
    </submittedName>
</protein>
<name>A0ABS1UAH0_9PROT</name>
<evidence type="ECO:0000313" key="7">
    <source>
        <dbReference type="Proteomes" id="UP000660885"/>
    </source>
</evidence>
<dbReference type="GO" id="GO:0003677">
    <property type="term" value="F:DNA binding"/>
    <property type="evidence" value="ECO:0007669"/>
    <property type="project" value="UniProtKB-KW"/>
</dbReference>
<dbReference type="CDD" id="cd13831">
    <property type="entry name" value="HU"/>
    <property type="match status" value="1"/>
</dbReference>
<dbReference type="Pfam" id="PF00216">
    <property type="entry name" value="Bac_DNA_binding"/>
    <property type="match status" value="1"/>
</dbReference>
<proteinExistence type="inferred from homology"/>
<dbReference type="EMBL" id="JAETWB010000033">
    <property type="protein sequence ID" value="MBL6081683.1"/>
    <property type="molecule type" value="Genomic_DNA"/>
</dbReference>
<comment type="caution">
    <text evidence="6">The sequence shown here is derived from an EMBL/GenBank/DDBJ whole genome shotgun (WGS) entry which is preliminary data.</text>
</comment>
<dbReference type="InterPro" id="IPR000119">
    <property type="entry name" value="Hist_DNA-bd"/>
</dbReference>
<dbReference type="PANTHER" id="PTHR33175">
    <property type="entry name" value="DNA-BINDING PROTEIN HU"/>
    <property type="match status" value="1"/>
</dbReference>
<dbReference type="RefSeq" id="WP_202834897.1">
    <property type="nucleotide sequence ID" value="NZ_JAETWB010000033.1"/>
</dbReference>
<accession>A0ABS1UAH0</accession>
<keyword evidence="7" id="KW-1185">Reference proteome</keyword>
<gene>
    <name evidence="6" type="ORF">JMJ56_27225</name>
</gene>
<comment type="similarity">
    <text evidence="1 4">Belongs to the bacterial histone-like protein family.</text>
</comment>
<evidence type="ECO:0000256" key="2">
    <source>
        <dbReference type="ARBA" id="ARBA00023067"/>
    </source>
</evidence>
<sequence length="134" mass="14043">MATKKPIPPSKASTPEAKKPVSAAKAPVSATKETSSPAKAPTATTVTLKQLAPALAETSNLSKQQSEAMLNSLVEMVTERLKAGDKVRLTGLGILQVRDRPARTGRNPATGQPIEIKASKKIAFTASKELKDAV</sequence>
<dbReference type="InterPro" id="IPR010992">
    <property type="entry name" value="IHF-like_DNA-bd_dom_sf"/>
</dbReference>
<organism evidence="6 7">
    <name type="scientific">Belnapia arida</name>
    <dbReference type="NCBI Taxonomy" id="2804533"/>
    <lineage>
        <taxon>Bacteria</taxon>
        <taxon>Pseudomonadati</taxon>
        <taxon>Pseudomonadota</taxon>
        <taxon>Alphaproteobacteria</taxon>
        <taxon>Acetobacterales</taxon>
        <taxon>Roseomonadaceae</taxon>
        <taxon>Belnapia</taxon>
    </lineage>
</organism>
<dbReference type="SMART" id="SM00411">
    <property type="entry name" value="BHL"/>
    <property type="match status" value="1"/>
</dbReference>
<keyword evidence="3 6" id="KW-0238">DNA-binding</keyword>
<evidence type="ECO:0000256" key="3">
    <source>
        <dbReference type="ARBA" id="ARBA00023125"/>
    </source>
</evidence>
<dbReference type="PANTHER" id="PTHR33175:SF3">
    <property type="entry name" value="DNA-BINDING PROTEIN HU-BETA"/>
    <property type="match status" value="1"/>
</dbReference>
<evidence type="ECO:0000256" key="5">
    <source>
        <dbReference type="SAM" id="MobiDB-lite"/>
    </source>
</evidence>
<evidence type="ECO:0000313" key="6">
    <source>
        <dbReference type="EMBL" id="MBL6081683.1"/>
    </source>
</evidence>
<dbReference type="PRINTS" id="PR01727">
    <property type="entry name" value="DNABINDINGHU"/>
</dbReference>
<feature type="region of interest" description="Disordered" evidence="5">
    <location>
        <begin position="1"/>
        <end position="42"/>
    </location>
</feature>
<reference evidence="6 7" key="1">
    <citation type="submission" date="2021-01" db="EMBL/GenBank/DDBJ databases">
        <title>Belnapia mucosa sp. nov. and Belnapia arida sp. nov., isolated from the Tabernas Desert (Almeria, Spain).</title>
        <authorList>
            <person name="Molina-Menor E."/>
            <person name="Vidal-Verdu A."/>
            <person name="Calonge A."/>
            <person name="Satari L."/>
            <person name="Pereto J."/>
            <person name="Porcar M."/>
        </authorList>
    </citation>
    <scope>NUCLEOTIDE SEQUENCE [LARGE SCALE GENOMIC DNA]</scope>
    <source>
        <strain evidence="6 7">T18</strain>
    </source>
</reference>
<evidence type="ECO:0000256" key="4">
    <source>
        <dbReference type="RuleBase" id="RU003939"/>
    </source>
</evidence>
<dbReference type="Proteomes" id="UP000660885">
    <property type="component" value="Unassembled WGS sequence"/>
</dbReference>